<sequence>MLVMMAQGVREAMRRASGALLAADRTEAERVIDGDAEFDTLYRIVEDRVYDLIARQQSVAGDLRVVPTALHVAADLERMGAWPSTWPAPAPASGAGGRR</sequence>
<dbReference type="InterPro" id="IPR026022">
    <property type="entry name" value="PhoU_dom"/>
</dbReference>
<reference evidence="3" key="1">
    <citation type="submission" date="2021-01" db="EMBL/GenBank/DDBJ databases">
        <title>Whole genome shotgun sequence of Planosporangium mesophilum NBRC 109066.</title>
        <authorList>
            <person name="Komaki H."/>
            <person name="Tamura T."/>
        </authorList>
    </citation>
    <scope>NUCLEOTIDE SEQUENCE</scope>
    <source>
        <strain evidence="3">NBRC 109066</strain>
    </source>
</reference>
<evidence type="ECO:0000313" key="3">
    <source>
        <dbReference type="EMBL" id="GII23395.1"/>
    </source>
</evidence>
<protein>
    <recommendedName>
        <fullName evidence="2">PhoU domain-containing protein</fullName>
    </recommendedName>
</protein>
<proteinExistence type="predicted"/>
<evidence type="ECO:0000313" key="4">
    <source>
        <dbReference type="Proteomes" id="UP000599074"/>
    </source>
</evidence>
<evidence type="ECO:0000259" key="2">
    <source>
        <dbReference type="Pfam" id="PF01895"/>
    </source>
</evidence>
<dbReference type="SUPFAM" id="SSF109755">
    <property type="entry name" value="PhoU-like"/>
    <property type="match status" value="1"/>
</dbReference>
<keyword evidence="1" id="KW-0592">Phosphate transport</keyword>
<dbReference type="AlphaFoldDB" id="A0A8J3TA48"/>
<comment type="caution">
    <text evidence="3">The sequence shown here is derived from an EMBL/GenBank/DDBJ whole genome shotgun (WGS) entry which is preliminary data.</text>
</comment>
<evidence type="ECO:0000256" key="1">
    <source>
        <dbReference type="ARBA" id="ARBA00022592"/>
    </source>
</evidence>
<dbReference type="GO" id="GO:0045936">
    <property type="term" value="P:negative regulation of phosphate metabolic process"/>
    <property type="evidence" value="ECO:0007669"/>
    <property type="project" value="InterPro"/>
</dbReference>
<keyword evidence="4" id="KW-1185">Reference proteome</keyword>
<keyword evidence="1" id="KW-0813">Transport</keyword>
<name>A0A8J3TA48_9ACTN</name>
<dbReference type="RefSeq" id="WP_239088238.1">
    <property type="nucleotide sequence ID" value="NZ_BOON01000028.1"/>
</dbReference>
<dbReference type="PANTHER" id="PTHR42930:SF3">
    <property type="entry name" value="PHOSPHATE-SPECIFIC TRANSPORT SYSTEM ACCESSORY PROTEIN PHOU"/>
    <property type="match status" value="1"/>
</dbReference>
<gene>
    <name evidence="3" type="ORF">Pme01_29920</name>
</gene>
<dbReference type="InterPro" id="IPR028366">
    <property type="entry name" value="PhoU"/>
</dbReference>
<dbReference type="Proteomes" id="UP000599074">
    <property type="component" value="Unassembled WGS sequence"/>
</dbReference>
<dbReference type="Gene3D" id="1.20.58.220">
    <property type="entry name" value="Phosphate transport system protein phou homolog 2, domain 2"/>
    <property type="match status" value="1"/>
</dbReference>
<dbReference type="GO" id="GO:0030643">
    <property type="term" value="P:intracellular phosphate ion homeostasis"/>
    <property type="evidence" value="ECO:0007669"/>
    <property type="project" value="InterPro"/>
</dbReference>
<dbReference type="GO" id="GO:0006817">
    <property type="term" value="P:phosphate ion transport"/>
    <property type="evidence" value="ECO:0007669"/>
    <property type="project" value="UniProtKB-KW"/>
</dbReference>
<dbReference type="PANTHER" id="PTHR42930">
    <property type="entry name" value="PHOSPHATE-SPECIFIC TRANSPORT SYSTEM ACCESSORY PROTEIN PHOU"/>
    <property type="match status" value="1"/>
</dbReference>
<accession>A0A8J3TA48</accession>
<dbReference type="EMBL" id="BOON01000028">
    <property type="protein sequence ID" value="GII23395.1"/>
    <property type="molecule type" value="Genomic_DNA"/>
</dbReference>
<feature type="domain" description="PhoU" evidence="2">
    <location>
        <begin position="5"/>
        <end position="80"/>
    </location>
</feature>
<dbReference type="InterPro" id="IPR038078">
    <property type="entry name" value="PhoU-like_sf"/>
</dbReference>
<dbReference type="Pfam" id="PF01895">
    <property type="entry name" value="PhoU"/>
    <property type="match status" value="1"/>
</dbReference>
<organism evidence="3 4">
    <name type="scientific">Planosporangium mesophilum</name>
    <dbReference type="NCBI Taxonomy" id="689768"/>
    <lineage>
        <taxon>Bacteria</taxon>
        <taxon>Bacillati</taxon>
        <taxon>Actinomycetota</taxon>
        <taxon>Actinomycetes</taxon>
        <taxon>Micromonosporales</taxon>
        <taxon>Micromonosporaceae</taxon>
        <taxon>Planosporangium</taxon>
    </lineage>
</organism>